<proteinExistence type="predicted"/>
<evidence type="ECO:0000256" key="1">
    <source>
        <dbReference type="SAM" id="MobiDB-lite"/>
    </source>
</evidence>
<evidence type="ECO:0000313" key="3">
    <source>
        <dbReference type="Proteomes" id="UP000729402"/>
    </source>
</evidence>
<dbReference type="EMBL" id="JAAALK010000081">
    <property type="protein sequence ID" value="KAG8091284.1"/>
    <property type="molecule type" value="Genomic_DNA"/>
</dbReference>
<dbReference type="Proteomes" id="UP000729402">
    <property type="component" value="Unassembled WGS sequence"/>
</dbReference>
<sequence>MPLRVLELPSPTPQPPLLQPPAAEPRSKGLQNSWFSPLKLLGCSGGRMEARAQRAQRVFVCKKAVESTKADNGFEGFQMSIFEDVLSQARSCPGPSCSDELGAIAAAAATWRCRNRGSTAAAGALLSDMSEGNDEERRQEAMKMEVVVETIETWTS</sequence>
<dbReference type="AlphaFoldDB" id="A0A8J5WMP5"/>
<comment type="caution">
    <text evidence="2">The sequence shown here is derived from an EMBL/GenBank/DDBJ whole genome shotgun (WGS) entry which is preliminary data.</text>
</comment>
<accession>A0A8J5WMP5</accession>
<organism evidence="2 3">
    <name type="scientific">Zizania palustris</name>
    <name type="common">Northern wild rice</name>
    <dbReference type="NCBI Taxonomy" id="103762"/>
    <lineage>
        <taxon>Eukaryota</taxon>
        <taxon>Viridiplantae</taxon>
        <taxon>Streptophyta</taxon>
        <taxon>Embryophyta</taxon>
        <taxon>Tracheophyta</taxon>
        <taxon>Spermatophyta</taxon>
        <taxon>Magnoliopsida</taxon>
        <taxon>Liliopsida</taxon>
        <taxon>Poales</taxon>
        <taxon>Poaceae</taxon>
        <taxon>BOP clade</taxon>
        <taxon>Oryzoideae</taxon>
        <taxon>Oryzeae</taxon>
        <taxon>Zizaniinae</taxon>
        <taxon>Zizania</taxon>
    </lineage>
</organism>
<reference evidence="2" key="1">
    <citation type="journal article" date="2021" name="bioRxiv">
        <title>Whole Genome Assembly and Annotation of Northern Wild Rice, Zizania palustris L., Supports a Whole Genome Duplication in the Zizania Genus.</title>
        <authorList>
            <person name="Haas M."/>
            <person name="Kono T."/>
            <person name="Macchietto M."/>
            <person name="Millas R."/>
            <person name="McGilp L."/>
            <person name="Shao M."/>
            <person name="Duquette J."/>
            <person name="Hirsch C.N."/>
            <person name="Kimball J."/>
        </authorList>
    </citation>
    <scope>NUCLEOTIDE SEQUENCE</scope>
    <source>
        <tissue evidence="2">Fresh leaf tissue</tissue>
    </source>
</reference>
<feature type="region of interest" description="Disordered" evidence="1">
    <location>
        <begin position="1"/>
        <end position="30"/>
    </location>
</feature>
<feature type="compositionally biased region" description="Pro residues" evidence="1">
    <location>
        <begin position="10"/>
        <end position="23"/>
    </location>
</feature>
<name>A0A8J5WMP5_ZIZPA</name>
<protein>
    <submittedName>
        <fullName evidence="2">Uncharacterized protein</fullName>
    </submittedName>
</protein>
<evidence type="ECO:0000313" key="2">
    <source>
        <dbReference type="EMBL" id="KAG8091284.1"/>
    </source>
</evidence>
<reference evidence="2" key="2">
    <citation type="submission" date="2021-02" db="EMBL/GenBank/DDBJ databases">
        <authorList>
            <person name="Kimball J.A."/>
            <person name="Haas M.W."/>
            <person name="Macchietto M."/>
            <person name="Kono T."/>
            <person name="Duquette J."/>
            <person name="Shao M."/>
        </authorList>
    </citation>
    <scope>NUCLEOTIDE SEQUENCE</scope>
    <source>
        <tissue evidence="2">Fresh leaf tissue</tissue>
    </source>
</reference>
<gene>
    <name evidence="2" type="ORF">GUJ93_ZPchr0011g27754</name>
</gene>
<keyword evidence="3" id="KW-1185">Reference proteome</keyword>